<evidence type="ECO:0000256" key="1">
    <source>
        <dbReference type="ARBA" id="ARBA00022801"/>
    </source>
</evidence>
<dbReference type="AlphaFoldDB" id="A0A562NG37"/>
<dbReference type="InterPro" id="IPR052016">
    <property type="entry name" value="Bact_Sigma-Reg"/>
</dbReference>
<dbReference type="Pfam" id="PF00072">
    <property type="entry name" value="Response_reg"/>
    <property type="match status" value="1"/>
</dbReference>
<dbReference type="PANTHER" id="PTHR43156">
    <property type="entry name" value="STAGE II SPORULATION PROTEIN E-RELATED"/>
    <property type="match status" value="1"/>
</dbReference>
<dbReference type="InterPro" id="IPR011006">
    <property type="entry name" value="CheY-like_superfamily"/>
</dbReference>
<feature type="modified residue" description="4-aspartylphosphate" evidence="2">
    <location>
        <position position="68"/>
    </location>
</feature>
<feature type="domain" description="Response regulatory" evidence="4">
    <location>
        <begin position="19"/>
        <end position="135"/>
    </location>
</feature>
<comment type="caution">
    <text evidence="5">The sequence shown here is derived from an EMBL/GenBank/DDBJ whole genome shotgun (WGS) entry which is preliminary data.</text>
</comment>
<proteinExistence type="predicted"/>
<reference evidence="5 6" key="1">
    <citation type="journal article" date="2015" name="Stand. Genomic Sci.">
        <title>Genomic Encyclopedia of Bacterial and Archaeal Type Strains, Phase III: the genomes of soil and plant-associated and newly described type strains.</title>
        <authorList>
            <person name="Whitman W.B."/>
            <person name="Woyke T."/>
            <person name="Klenk H.P."/>
            <person name="Zhou Y."/>
            <person name="Lilburn T.G."/>
            <person name="Beck B.J."/>
            <person name="De Vos P."/>
            <person name="Vandamme P."/>
            <person name="Eisen J.A."/>
            <person name="Garrity G."/>
            <person name="Hugenholtz P."/>
            <person name="Kyrpides N.C."/>
        </authorList>
    </citation>
    <scope>NUCLEOTIDE SEQUENCE [LARGE SCALE GENOMIC DNA]</scope>
    <source>
        <strain evidence="5 6">CGMCC 1.5364</strain>
    </source>
</reference>
<evidence type="ECO:0000259" key="4">
    <source>
        <dbReference type="PROSITE" id="PS50110"/>
    </source>
</evidence>
<keyword evidence="3" id="KW-0175">Coiled coil</keyword>
<dbReference type="InterPro" id="IPR036457">
    <property type="entry name" value="PPM-type-like_dom_sf"/>
</dbReference>
<dbReference type="GO" id="GO:0000160">
    <property type="term" value="P:phosphorelay signal transduction system"/>
    <property type="evidence" value="ECO:0007669"/>
    <property type="project" value="InterPro"/>
</dbReference>
<dbReference type="OrthoDB" id="9811749at2"/>
<dbReference type="Gene3D" id="3.40.50.2300">
    <property type="match status" value="1"/>
</dbReference>
<dbReference type="SMART" id="SM00331">
    <property type="entry name" value="PP2C_SIG"/>
    <property type="match status" value="1"/>
</dbReference>
<organism evidence="5 6">
    <name type="scientific">Paracoccus sulfuroxidans</name>
    <dbReference type="NCBI Taxonomy" id="384678"/>
    <lineage>
        <taxon>Bacteria</taxon>
        <taxon>Pseudomonadati</taxon>
        <taxon>Pseudomonadota</taxon>
        <taxon>Alphaproteobacteria</taxon>
        <taxon>Rhodobacterales</taxon>
        <taxon>Paracoccaceae</taxon>
        <taxon>Paracoccus</taxon>
    </lineage>
</organism>
<dbReference type="RefSeq" id="WP_145399342.1">
    <property type="nucleotide sequence ID" value="NZ_VLKU01000011.1"/>
</dbReference>
<dbReference type="EMBL" id="VLKU01000011">
    <property type="protein sequence ID" value="TWI31038.1"/>
    <property type="molecule type" value="Genomic_DNA"/>
</dbReference>
<keyword evidence="6" id="KW-1185">Reference proteome</keyword>
<sequence length="422" mass="46549">MKKPAPPSVTPLNQPRNRLVLIVDDSRAQRRTLAIQLVRAGYEVAEAASGEEALEFCARNTPDIVISDWLMSGCTGPEFCRRFREMQRDRYGYFVLLTSRSDKNDIARGLQSGADDFLTKPVSGSELLARLSAGERILEMEETLRQANRQLSQTLAQLREAQAAIDHDMHEARRLQDSLIREQQGRFGDFTITLLMRQAGHIGGDLVGFFPINARRCGVFALDVSGHGVAAALLCARLSTLLSGATNHNIALRMTDLGLYDARTPSEVARQLNHLMLNDLRTDSYFTMVYCDFDFTSGQMRLVQAGHPYPILQRANGSFQDIGEGGLPIGTFQEAKFDEIALALEPGDRLLIASDGMTECEDMHGRPLGAEGLRAILQTNSTLEGEALLESLSWSLANYSGGRRNDDISAVLIERRPAAPPP</sequence>
<dbReference type="InterPro" id="IPR001789">
    <property type="entry name" value="Sig_transdc_resp-reg_receiver"/>
</dbReference>
<evidence type="ECO:0000313" key="5">
    <source>
        <dbReference type="EMBL" id="TWI31038.1"/>
    </source>
</evidence>
<feature type="coiled-coil region" evidence="3">
    <location>
        <begin position="137"/>
        <end position="164"/>
    </location>
</feature>
<name>A0A562NG37_9RHOB</name>
<dbReference type="SMART" id="SM00448">
    <property type="entry name" value="REC"/>
    <property type="match status" value="1"/>
</dbReference>
<dbReference type="Proteomes" id="UP000316225">
    <property type="component" value="Unassembled WGS sequence"/>
</dbReference>
<dbReference type="InterPro" id="IPR001932">
    <property type="entry name" value="PPM-type_phosphatase-like_dom"/>
</dbReference>
<dbReference type="SUPFAM" id="SSF52172">
    <property type="entry name" value="CheY-like"/>
    <property type="match status" value="1"/>
</dbReference>
<keyword evidence="2" id="KW-0597">Phosphoprotein</keyword>
<dbReference type="PANTHER" id="PTHR43156:SF2">
    <property type="entry name" value="STAGE II SPORULATION PROTEIN E"/>
    <property type="match status" value="1"/>
</dbReference>
<dbReference type="SUPFAM" id="SSF81606">
    <property type="entry name" value="PP2C-like"/>
    <property type="match status" value="1"/>
</dbReference>
<dbReference type="Gene3D" id="3.60.40.10">
    <property type="entry name" value="PPM-type phosphatase domain"/>
    <property type="match status" value="1"/>
</dbReference>
<protein>
    <submittedName>
        <fullName evidence="5">Sigma-B regulation protein RsbU (Phosphoserine phosphatase)</fullName>
    </submittedName>
</protein>
<keyword evidence="1" id="KW-0378">Hydrolase</keyword>
<gene>
    <name evidence="5" type="ORF">IQ24_03263</name>
</gene>
<evidence type="ECO:0000313" key="6">
    <source>
        <dbReference type="Proteomes" id="UP000316225"/>
    </source>
</evidence>
<dbReference type="GO" id="GO:0016791">
    <property type="term" value="F:phosphatase activity"/>
    <property type="evidence" value="ECO:0007669"/>
    <property type="project" value="TreeGrafter"/>
</dbReference>
<evidence type="ECO:0000256" key="3">
    <source>
        <dbReference type="SAM" id="Coils"/>
    </source>
</evidence>
<accession>A0A562NG37</accession>
<evidence type="ECO:0000256" key="2">
    <source>
        <dbReference type="PROSITE-ProRule" id="PRU00169"/>
    </source>
</evidence>
<dbReference type="PROSITE" id="PS50110">
    <property type="entry name" value="RESPONSE_REGULATORY"/>
    <property type="match status" value="1"/>
</dbReference>
<dbReference type="Pfam" id="PF07228">
    <property type="entry name" value="SpoIIE"/>
    <property type="match status" value="1"/>
</dbReference>